<dbReference type="Gene3D" id="2.60.120.260">
    <property type="entry name" value="Galactose-binding domain-like"/>
    <property type="match status" value="1"/>
</dbReference>
<dbReference type="STRING" id="1121421.SAMN02745123_02505"/>
<sequence length="344" mass="38503">MLLKKYELSLGIKREKAVIVPAPTIEFVQGDIGTCTLDISIRDMNNPVDLSELSVEIVFAKPDGTIVIQDLANGVNITDTVNGKITCILKTNTIAAAGLVQAEVRLLDMDRAKLLTTTSFSFYVRKALLNDEAIESTNELPILQQLITDVKNLEGKQGPQGEPGPAGASAYDLWLMQGNTGTVDDFWRDVMFGAQGPNIYPTPFTWGSLTSGQFEILDQMQHGGRVLKLWQPWTWLDGTTTVELIPGELYRVSYYARKDGTEFNNVEARFIIPYDGGSYDYVLGSEDGTRVISNDWRLFTTEFRWQGENERHRAYVQTNEANINNPVYFAMPSLRRINTANADR</sequence>
<dbReference type="AlphaFoldDB" id="A0A1M6TYC1"/>
<dbReference type="RefSeq" id="WP_072914846.1">
    <property type="nucleotide sequence ID" value="NZ_FRAR01000018.1"/>
</dbReference>
<dbReference type="Pfam" id="PF10651">
    <property type="entry name" value="BppU_N"/>
    <property type="match status" value="1"/>
</dbReference>
<dbReference type="Proteomes" id="UP000183997">
    <property type="component" value="Unassembled WGS sequence"/>
</dbReference>
<dbReference type="EMBL" id="FRAR01000018">
    <property type="protein sequence ID" value="SHK61901.1"/>
    <property type="molecule type" value="Genomic_DNA"/>
</dbReference>
<name>A0A1M6TYC1_9FIRM</name>
<proteinExistence type="predicted"/>
<organism evidence="2 3">
    <name type="scientific">Desulforamulus aeronauticus DSM 10349</name>
    <dbReference type="NCBI Taxonomy" id="1121421"/>
    <lineage>
        <taxon>Bacteria</taxon>
        <taxon>Bacillati</taxon>
        <taxon>Bacillota</taxon>
        <taxon>Clostridia</taxon>
        <taxon>Eubacteriales</taxon>
        <taxon>Peptococcaceae</taxon>
        <taxon>Desulforamulus</taxon>
    </lineage>
</organism>
<accession>A0A1M6TYC1</accession>
<dbReference type="OrthoDB" id="1454780at1239"/>
<dbReference type="InterPro" id="IPR018913">
    <property type="entry name" value="BppU_N"/>
</dbReference>
<keyword evidence="3" id="KW-1185">Reference proteome</keyword>
<evidence type="ECO:0000259" key="1">
    <source>
        <dbReference type="Pfam" id="PF10651"/>
    </source>
</evidence>
<protein>
    <recommendedName>
        <fullName evidence="1">BppU N-terminal domain-containing protein</fullName>
    </recommendedName>
</protein>
<evidence type="ECO:0000313" key="2">
    <source>
        <dbReference type="EMBL" id="SHK61901.1"/>
    </source>
</evidence>
<reference evidence="3" key="1">
    <citation type="submission" date="2016-11" db="EMBL/GenBank/DDBJ databases">
        <authorList>
            <person name="Varghese N."/>
            <person name="Submissions S."/>
        </authorList>
    </citation>
    <scope>NUCLEOTIDE SEQUENCE [LARGE SCALE GENOMIC DNA]</scope>
    <source>
        <strain evidence="3">DSM 10349</strain>
    </source>
</reference>
<evidence type="ECO:0000313" key="3">
    <source>
        <dbReference type="Proteomes" id="UP000183997"/>
    </source>
</evidence>
<gene>
    <name evidence="2" type="ORF">SAMN02745123_02505</name>
</gene>
<dbReference type="Gene3D" id="2.60.40.3350">
    <property type="match status" value="1"/>
</dbReference>
<feature type="domain" description="BppU N-terminal" evidence="1">
    <location>
        <begin position="4"/>
        <end position="151"/>
    </location>
</feature>